<accession>A0A0N1P9N9</accession>
<evidence type="ECO:0000313" key="3">
    <source>
        <dbReference type="Proteomes" id="UP000038009"/>
    </source>
</evidence>
<proteinExistence type="predicted"/>
<keyword evidence="3" id="KW-1185">Reference proteome</keyword>
<comment type="caution">
    <text evidence="2">The sequence shown here is derived from an EMBL/GenBank/DDBJ whole genome shotgun (WGS) entry which is preliminary data.</text>
</comment>
<dbReference type="EMBL" id="LJSK01000760">
    <property type="protein sequence ID" value="KPI82562.1"/>
    <property type="molecule type" value="Genomic_DNA"/>
</dbReference>
<feature type="compositionally biased region" description="Low complexity" evidence="1">
    <location>
        <begin position="1"/>
        <end position="18"/>
    </location>
</feature>
<feature type="compositionally biased region" description="Basic and acidic residues" evidence="1">
    <location>
        <begin position="71"/>
        <end position="82"/>
    </location>
</feature>
<protein>
    <submittedName>
        <fullName evidence="2">Uncharacterized protein</fullName>
    </submittedName>
</protein>
<feature type="compositionally biased region" description="Basic and acidic residues" evidence="1">
    <location>
        <begin position="21"/>
        <end position="37"/>
    </location>
</feature>
<organism evidence="2 3">
    <name type="scientific">Leptomonas seymouri</name>
    <dbReference type="NCBI Taxonomy" id="5684"/>
    <lineage>
        <taxon>Eukaryota</taxon>
        <taxon>Discoba</taxon>
        <taxon>Euglenozoa</taxon>
        <taxon>Kinetoplastea</taxon>
        <taxon>Metakinetoplastina</taxon>
        <taxon>Trypanosomatida</taxon>
        <taxon>Trypanosomatidae</taxon>
        <taxon>Leishmaniinae</taxon>
        <taxon>Leptomonas</taxon>
    </lineage>
</organism>
<evidence type="ECO:0000313" key="2">
    <source>
        <dbReference type="EMBL" id="KPI82562.1"/>
    </source>
</evidence>
<evidence type="ECO:0000256" key="1">
    <source>
        <dbReference type="SAM" id="MobiDB-lite"/>
    </source>
</evidence>
<gene>
    <name evidence="2" type="ORF">ABL78_8428</name>
</gene>
<reference evidence="2 3" key="1">
    <citation type="journal article" date="2015" name="PLoS Pathog.">
        <title>Leptomonas seymouri: Adaptations to the Dixenous Life Cycle Analyzed by Genome Sequencing, Transcriptome Profiling and Co-infection with Leishmania donovani.</title>
        <authorList>
            <person name="Kraeva N."/>
            <person name="Butenko A."/>
            <person name="Hlavacova J."/>
            <person name="Kostygov A."/>
            <person name="Myskova J."/>
            <person name="Grybchuk D."/>
            <person name="Lestinova T."/>
            <person name="Votypka J."/>
            <person name="Volf P."/>
            <person name="Opperdoes F."/>
            <person name="Flegontov P."/>
            <person name="Lukes J."/>
            <person name="Yurchenko V."/>
        </authorList>
    </citation>
    <scope>NUCLEOTIDE SEQUENCE [LARGE SCALE GENOMIC DNA]</scope>
    <source>
        <strain evidence="2 3">ATCC 30220</strain>
    </source>
</reference>
<name>A0A0N1P9N9_LEPSE</name>
<sequence>MRAAHLAPRAPAPGLHGHVATHGDKPTAAHAHARSEDSPVGGLAHGRLVSADDGAKGARRAKGGRAFTANERARQSKSDESSALRAPWIFRNAEPPTPAETSAAVEPLARPPYGMPKWNKQVRPGSFSRPSLAVGDPQQSNAASRPKKGPSSLRVGNGNTRHRFRS</sequence>
<dbReference type="VEuPathDB" id="TriTrypDB:Lsey_0762_0010"/>
<dbReference type="AlphaFoldDB" id="A0A0N1P9N9"/>
<dbReference type="Proteomes" id="UP000038009">
    <property type="component" value="Unassembled WGS sequence"/>
</dbReference>
<feature type="region of interest" description="Disordered" evidence="1">
    <location>
        <begin position="1"/>
        <end position="166"/>
    </location>
</feature>